<keyword evidence="4" id="KW-1185">Reference proteome</keyword>
<feature type="region of interest" description="Disordered" evidence="1">
    <location>
        <begin position="1"/>
        <end position="52"/>
    </location>
</feature>
<proteinExistence type="predicted"/>
<dbReference type="STRING" id="321146.A0A139H0E5"/>
<dbReference type="InterPro" id="IPR029063">
    <property type="entry name" value="SAM-dependent_MTases_sf"/>
</dbReference>
<dbReference type="EMBL" id="LFZN01000192">
    <property type="protein sequence ID" value="KXS95927.1"/>
    <property type="molecule type" value="Genomic_DNA"/>
</dbReference>
<dbReference type="OrthoDB" id="10017101at2759"/>
<sequence>MGNICSSTTPRKKAQHISQETLDEEEEKQYHSSPPKSLQLIPTPDTPTTTKASTQCAYMMPTFLSMAQKTPHLKVLDIGCGSGGITLDLAQKIPQGHITGYDICGSALSTARMRAEERGVRNVEFLKGEKEEDVYALPFRDAEFDVVYTHQAVAHFRGERVRARAIQEFLRVTKKNGEGVLCSCEEWWGDGCWEDVGVLDCAGWGSEGEGFGDV</sequence>
<evidence type="ECO:0000313" key="4">
    <source>
        <dbReference type="Proteomes" id="UP000070133"/>
    </source>
</evidence>
<organism evidence="3 4">
    <name type="scientific">Pseudocercospora eumusae</name>
    <dbReference type="NCBI Taxonomy" id="321146"/>
    <lineage>
        <taxon>Eukaryota</taxon>
        <taxon>Fungi</taxon>
        <taxon>Dikarya</taxon>
        <taxon>Ascomycota</taxon>
        <taxon>Pezizomycotina</taxon>
        <taxon>Dothideomycetes</taxon>
        <taxon>Dothideomycetidae</taxon>
        <taxon>Mycosphaerellales</taxon>
        <taxon>Mycosphaerellaceae</taxon>
        <taxon>Pseudocercospora</taxon>
    </lineage>
</organism>
<feature type="domain" description="Methyltransferase" evidence="2">
    <location>
        <begin position="70"/>
        <end position="185"/>
    </location>
</feature>
<dbReference type="PANTHER" id="PTHR44068">
    <property type="entry name" value="ZGC:194242"/>
    <property type="match status" value="1"/>
</dbReference>
<dbReference type="Gene3D" id="3.40.50.150">
    <property type="entry name" value="Vaccinia Virus protein VP39"/>
    <property type="match status" value="1"/>
</dbReference>
<dbReference type="Pfam" id="PF13847">
    <property type="entry name" value="Methyltransf_31"/>
    <property type="match status" value="1"/>
</dbReference>
<evidence type="ECO:0000313" key="3">
    <source>
        <dbReference type="EMBL" id="KXS95927.1"/>
    </source>
</evidence>
<comment type="caution">
    <text evidence="3">The sequence shown here is derived from an EMBL/GenBank/DDBJ whole genome shotgun (WGS) entry which is preliminary data.</text>
</comment>
<name>A0A139H0E5_9PEZI</name>
<accession>A0A139H0E5</accession>
<dbReference type="InterPro" id="IPR025714">
    <property type="entry name" value="Methyltranfer_dom"/>
</dbReference>
<protein>
    <recommendedName>
        <fullName evidence="2">Methyltransferase domain-containing protein</fullName>
    </recommendedName>
</protein>
<gene>
    <name evidence="3" type="ORF">AC578_7999</name>
</gene>
<dbReference type="InterPro" id="IPR050447">
    <property type="entry name" value="Erg6_SMT_methyltransf"/>
</dbReference>
<evidence type="ECO:0000256" key="1">
    <source>
        <dbReference type="SAM" id="MobiDB-lite"/>
    </source>
</evidence>
<dbReference type="AlphaFoldDB" id="A0A139H0E5"/>
<dbReference type="Proteomes" id="UP000070133">
    <property type="component" value="Unassembled WGS sequence"/>
</dbReference>
<dbReference type="SUPFAM" id="SSF53335">
    <property type="entry name" value="S-adenosyl-L-methionine-dependent methyltransferases"/>
    <property type="match status" value="1"/>
</dbReference>
<dbReference type="PANTHER" id="PTHR44068:SF11">
    <property type="entry name" value="GERANYL DIPHOSPHATE 2-C-METHYLTRANSFERASE"/>
    <property type="match status" value="1"/>
</dbReference>
<evidence type="ECO:0000259" key="2">
    <source>
        <dbReference type="Pfam" id="PF13847"/>
    </source>
</evidence>
<reference evidence="3 4" key="1">
    <citation type="submission" date="2015-07" db="EMBL/GenBank/DDBJ databases">
        <title>Comparative genomics of the Sigatoka disease complex on banana suggests a link between parallel evolutionary changes in Pseudocercospora fijiensis and Pseudocercospora eumusae and increased virulence on the banana host.</title>
        <authorList>
            <person name="Chang T.-C."/>
            <person name="Salvucci A."/>
            <person name="Crous P.W."/>
            <person name="Stergiopoulos I."/>
        </authorList>
    </citation>
    <scope>NUCLEOTIDE SEQUENCE [LARGE SCALE GENOMIC DNA]</scope>
    <source>
        <strain evidence="3 4">CBS 114824</strain>
    </source>
</reference>
<dbReference type="CDD" id="cd02440">
    <property type="entry name" value="AdoMet_MTases"/>
    <property type="match status" value="1"/>
</dbReference>